<dbReference type="InterPro" id="IPR036909">
    <property type="entry name" value="Cyt_c-like_dom_sf"/>
</dbReference>
<dbReference type="PANTHER" id="PTHR30600">
    <property type="entry name" value="CYTOCHROME C PEROXIDASE-RELATED"/>
    <property type="match status" value="1"/>
</dbReference>
<feature type="domain" description="Cytochrome c" evidence="6">
    <location>
        <begin position="426"/>
        <end position="526"/>
    </location>
</feature>
<evidence type="ECO:0000259" key="6">
    <source>
        <dbReference type="PROSITE" id="PS51007"/>
    </source>
</evidence>
<dbReference type="PROSITE" id="PS51257">
    <property type="entry name" value="PROKAR_LIPOPROTEIN"/>
    <property type="match status" value="1"/>
</dbReference>
<dbReference type="GO" id="GO:0020037">
    <property type="term" value="F:heme binding"/>
    <property type="evidence" value="ECO:0007669"/>
    <property type="project" value="InterPro"/>
</dbReference>
<gene>
    <name evidence="7" type="ORF">BE15_04385</name>
</gene>
<dbReference type="Gene3D" id="2.130.10.10">
    <property type="entry name" value="YVTN repeat-like/Quinoprotein amine dehydrogenase"/>
    <property type="match status" value="1"/>
</dbReference>
<name>A0A150QQP5_SORCE</name>
<evidence type="ECO:0000256" key="5">
    <source>
        <dbReference type="SAM" id="MobiDB-lite"/>
    </source>
</evidence>
<evidence type="ECO:0000256" key="2">
    <source>
        <dbReference type="ARBA" id="ARBA00022723"/>
    </source>
</evidence>
<proteinExistence type="predicted"/>
<protein>
    <recommendedName>
        <fullName evidence="6">Cytochrome c domain-containing protein</fullName>
    </recommendedName>
</protein>
<keyword evidence="3 4" id="KW-0408">Iron</keyword>
<dbReference type="GO" id="GO:0046872">
    <property type="term" value="F:metal ion binding"/>
    <property type="evidence" value="ECO:0007669"/>
    <property type="project" value="UniProtKB-KW"/>
</dbReference>
<accession>A0A150QQP5</accession>
<keyword evidence="1 4" id="KW-0349">Heme</keyword>
<keyword evidence="2 4" id="KW-0479">Metal-binding</keyword>
<dbReference type="SUPFAM" id="SSF46626">
    <property type="entry name" value="Cytochrome c"/>
    <property type="match status" value="2"/>
</dbReference>
<dbReference type="InterPro" id="IPR051395">
    <property type="entry name" value="Cytochrome_c_Peroxidase/MauG"/>
</dbReference>
<evidence type="ECO:0000313" key="8">
    <source>
        <dbReference type="Proteomes" id="UP000075260"/>
    </source>
</evidence>
<dbReference type="Proteomes" id="UP000075260">
    <property type="component" value="Unassembled WGS sequence"/>
</dbReference>
<evidence type="ECO:0000256" key="4">
    <source>
        <dbReference type="PROSITE-ProRule" id="PRU00433"/>
    </source>
</evidence>
<reference evidence="7 8" key="1">
    <citation type="submission" date="2014-02" db="EMBL/GenBank/DDBJ databases">
        <title>The small core and large imbalanced accessory genome model reveals a collaborative survival strategy of Sorangium cellulosum strains in nature.</title>
        <authorList>
            <person name="Han K."/>
            <person name="Peng R."/>
            <person name="Blom J."/>
            <person name="Li Y.-Z."/>
        </authorList>
    </citation>
    <scope>NUCLEOTIDE SEQUENCE [LARGE SCALE GENOMIC DNA]</scope>
    <source>
        <strain evidence="7 8">So0008-312</strain>
    </source>
</reference>
<dbReference type="OrthoDB" id="5342087at2"/>
<evidence type="ECO:0000256" key="3">
    <source>
        <dbReference type="ARBA" id="ARBA00023004"/>
    </source>
</evidence>
<dbReference type="InterPro" id="IPR015943">
    <property type="entry name" value="WD40/YVTN_repeat-like_dom_sf"/>
</dbReference>
<dbReference type="SUPFAM" id="SSF63829">
    <property type="entry name" value="Calcium-dependent phosphotriesterase"/>
    <property type="match status" value="1"/>
</dbReference>
<dbReference type="Gene3D" id="1.10.760.10">
    <property type="entry name" value="Cytochrome c-like domain"/>
    <property type="match status" value="2"/>
</dbReference>
<dbReference type="InterPro" id="IPR009056">
    <property type="entry name" value="Cyt_c-like_dom"/>
</dbReference>
<evidence type="ECO:0000256" key="1">
    <source>
        <dbReference type="ARBA" id="ARBA00022617"/>
    </source>
</evidence>
<dbReference type="GO" id="GO:0009055">
    <property type="term" value="F:electron transfer activity"/>
    <property type="evidence" value="ECO:0007669"/>
    <property type="project" value="InterPro"/>
</dbReference>
<dbReference type="GO" id="GO:0004130">
    <property type="term" value="F:cytochrome-c peroxidase activity"/>
    <property type="evidence" value="ECO:0007669"/>
    <property type="project" value="TreeGrafter"/>
</dbReference>
<comment type="caution">
    <text evidence="7">The sequence shown here is derived from an EMBL/GenBank/DDBJ whole genome shotgun (WGS) entry which is preliminary data.</text>
</comment>
<dbReference type="EMBL" id="JEMA01000419">
    <property type="protein sequence ID" value="KYF70152.1"/>
    <property type="molecule type" value="Genomic_DNA"/>
</dbReference>
<dbReference type="Pfam" id="PF00034">
    <property type="entry name" value="Cytochrom_C"/>
    <property type="match status" value="1"/>
</dbReference>
<feature type="region of interest" description="Disordered" evidence="5">
    <location>
        <begin position="53"/>
        <end position="72"/>
    </location>
</feature>
<dbReference type="AlphaFoldDB" id="A0A150QQP5"/>
<sequence>MKAHVATWITALAAAAIVGCDAGEEWFPGDDRPGSSGAGAGFSTGAFSTGDFAGTGGGGVGDEEAVVSPVPPPPISGGTLLVTADRQLAVAADPDRDRVSLVDLVTGEVEPDLALQAGDEPGRVIEGAPGTAHVALRRGGAVVTIDLATREMHRRPVCPAPRGLAYDAKTELLHVACAGGELVSLSSDLEAPPVRALRLDRDLRDVVVEGDALLVSRFRSPELLVVSKDGAVVERVKPPIAVQPRSERVFEPAVAWRMVPLPGGGVAMVHQRGLVDPIDIANAAQSGYAGFDCATIVTQPAVTMLRPLPSETNPAPAPPVAGVGGLGFGVLPVDMTISPDGFRGAILMAGSRMVFETPLDLLEKTDALDCEFSGGQRSISVRGDPIAVGYDEASNLLVQLREPPSVVRLSALTGELVATFPLPGERRVDTGHALFHGLGAAQMPLACASCHPEGLDDGRVWSFRPIGARRTQTLAGGVTATAPLHWDGDMTDFGTIMSEVFEQRMGGQRQSDERVAAFASWLDTIKPVPLSAPADEDAVRRGEALFNDKEVACASCHAGEKLTDNRTVDVGTGKAFQVPSLRGLAARAPYMHDGCAATLHDRFGPCGGGDKHGVTSTLSPAQIDDLVAYLETL</sequence>
<dbReference type="PROSITE" id="PS51007">
    <property type="entry name" value="CYTC"/>
    <property type="match status" value="2"/>
</dbReference>
<feature type="domain" description="Cytochrome c" evidence="6">
    <location>
        <begin position="537"/>
        <end position="633"/>
    </location>
</feature>
<dbReference type="RefSeq" id="WP_061607827.1">
    <property type="nucleotide sequence ID" value="NZ_JEMA01000419.1"/>
</dbReference>
<organism evidence="7 8">
    <name type="scientific">Sorangium cellulosum</name>
    <name type="common">Polyangium cellulosum</name>
    <dbReference type="NCBI Taxonomy" id="56"/>
    <lineage>
        <taxon>Bacteria</taxon>
        <taxon>Pseudomonadati</taxon>
        <taxon>Myxococcota</taxon>
        <taxon>Polyangia</taxon>
        <taxon>Polyangiales</taxon>
        <taxon>Polyangiaceae</taxon>
        <taxon>Sorangium</taxon>
    </lineage>
</organism>
<evidence type="ECO:0000313" key="7">
    <source>
        <dbReference type="EMBL" id="KYF70152.1"/>
    </source>
</evidence>